<feature type="region of interest" description="Disordered" evidence="1">
    <location>
        <begin position="58"/>
        <end position="78"/>
    </location>
</feature>
<dbReference type="STRING" id="619300.G3ASG8"/>
<dbReference type="InterPro" id="IPR043136">
    <property type="entry name" value="B30.2/SPRY_sf"/>
</dbReference>
<accession>G3ASG8</accession>
<dbReference type="EMBL" id="GL996504">
    <property type="protein sequence ID" value="EGW31086.1"/>
    <property type="molecule type" value="Genomic_DNA"/>
</dbReference>
<dbReference type="Gene3D" id="2.60.120.920">
    <property type="match status" value="1"/>
</dbReference>
<dbReference type="OrthoDB" id="25503at2759"/>
<organism evidence="4">
    <name type="scientific">Spathaspora passalidarum (strain NRRL Y-27907 / 11-Y1)</name>
    <dbReference type="NCBI Taxonomy" id="619300"/>
    <lineage>
        <taxon>Eukaryota</taxon>
        <taxon>Fungi</taxon>
        <taxon>Dikarya</taxon>
        <taxon>Ascomycota</taxon>
        <taxon>Saccharomycotina</taxon>
        <taxon>Pichiomycetes</taxon>
        <taxon>Debaryomycetaceae</taxon>
        <taxon>Spathaspora</taxon>
    </lineage>
</organism>
<dbReference type="Proteomes" id="UP000000709">
    <property type="component" value="Unassembled WGS sequence"/>
</dbReference>
<dbReference type="PANTHER" id="PTHR12864">
    <property type="entry name" value="RAN BINDING PROTEIN 9-RELATED"/>
    <property type="match status" value="1"/>
</dbReference>
<dbReference type="InterPro" id="IPR006595">
    <property type="entry name" value="CTLH_C"/>
</dbReference>
<dbReference type="PROSITE" id="PS50896">
    <property type="entry name" value="LISH"/>
    <property type="match status" value="1"/>
</dbReference>
<dbReference type="InterPro" id="IPR006594">
    <property type="entry name" value="LisH"/>
</dbReference>
<dbReference type="PROSITE" id="PS50897">
    <property type="entry name" value="CTLH"/>
    <property type="match status" value="1"/>
</dbReference>
<dbReference type="SMART" id="SM00667">
    <property type="entry name" value="LisH"/>
    <property type="match status" value="1"/>
</dbReference>
<name>G3ASG8_SPAPN</name>
<dbReference type="GeneID" id="18870490"/>
<dbReference type="RefSeq" id="XP_007377119.1">
    <property type="nucleotide sequence ID" value="XM_007377057.1"/>
</dbReference>
<evidence type="ECO:0000259" key="2">
    <source>
        <dbReference type="PROSITE" id="PS50897"/>
    </source>
</evidence>
<dbReference type="AlphaFoldDB" id="G3ASG8"/>
<feature type="domain" description="CTLH" evidence="2">
    <location>
        <begin position="678"/>
        <end position="737"/>
    </location>
</feature>
<dbReference type="OMA" id="YPLPISW"/>
<evidence type="ECO:0000256" key="1">
    <source>
        <dbReference type="SAM" id="MobiDB-lite"/>
    </source>
</evidence>
<evidence type="ECO:0000313" key="4">
    <source>
        <dbReference type="Proteomes" id="UP000000709"/>
    </source>
</evidence>
<reference evidence="3 4" key="1">
    <citation type="journal article" date="2011" name="Proc. Natl. Acad. Sci. U.S.A.">
        <title>Comparative genomics of xylose-fermenting fungi for enhanced biofuel production.</title>
        <authorList>
            <person name="Wohlbach D.J."/>
            <person name="Kuo A."/>
            <person name="Sato T.K."/>
            <person name="Potts K.M."/>
            <person name="Salamov A.A."/>
            <person name="LaButti K.M."/>
            <person name="Sun H."/>
            <person name="Clum A."/>
            <person name="Pangilinan J.L."/>
            <person name="Lindquist E.A."/>
            <person name="Lucas S."/>
            <person name="Lapidus A."/>
            <person name="Jin M."/>
            <person name="Gunawan C."/>
            <person name="Balan V."/>
            <person name="Dale B.E."/>
            <person name="Jeffries T.W."/>
            <person name="Zinkel R."/>
            <person name="Barry K.W."/>
            <person name="Grigoriev I.V."/>
            <person name="Gasch A.P."/>
        </authorList>
    </citation>
    <scope>NUCLEOTIDE SEQUENCE [LARGE SCALE GENOMIC DNA]</scope>
    <source>
        <strain evidence="4">NRRL Y-27907 / 11-Y1</strain>
    </source>
</reference>
<protein>
    <recommendedName>
        <fullName evidence="2">CTLH domain-containing protein</fullName>
    </recommendedName>
</protein>
<gene>
    <name evidence="3" type="ORF">SPAPADRAFT_142830</name>
</gene>
<dbReference type="KEGG" id="spaa:SPAPADRAFT_142830"/>
<dbReference type="InterPro" id="IPR050618">
    <property type="entry name" value="Ubq-SigPath_Reg"/>
</dbReference>
<dbReference type="InParanoid" id="G3ASG8"/>
<dbReference type="eggNOG" id="KOG1477">
    <property type="taxonomic scope" value="Eukaryota"/>
</dbReference>
<dbReference type="HOGENOM" id="CLU_017832_0_0_1"/>
<sequence length="869" mass="99369">MTPVSKSDAPVSPSPSTSLIYIIPPYLLNTCMGSQLQKQLAQHNEQLSLLNVITPDSPYHHNNIKRKHEPKREQTNQFSPDPYLNAIIKEKVLYKLAILGILGTNPMEFNRLAANSDRIFELYEIFKNRLIEDDENADHEKTDKPNLDRGTLFEATAAGGDSSAVNQPSIFKTHNVGEVNFNTLREPQVHKEYKKYMDMSLRELITLMKLKSDHKFKLPPSFVHFGNNNEDYFKYPLPISWAPLIPNKYLNYLSTTLNMEIDNSNGNSYICLSTPKEGTSNQFEDLDLSKPRYFNFITDKPICSSSGIFYYEIEIVQEITEATNFKPIISMSDASVNSDSSLNLCAGFTKRYFNLDDTSSTASSVTQGTPLDLEKVKEHIFLNDSDDITMTTSTGSSSEIKELLGSKPGEFKGSFAVNFEDSNFYNSIKNLESLQRSQLLNMNRRMSAMNRGTNLNELDCGKIDLGIPFKTRMIEENYMKRIHKTDIIGCGVNFINRSIFITLNGVFTRVITYDELVSSNPSNDNLFSEGKDNSIYPMIGFKLNDLEVVSGSQPSKLKIKTNFGFKEFKLNMNNYVNSFKQENQKFLYLSLLDKIQANKTVDPDSSRPSTSIERSLLNINEDSQMLNKLIKGYLNHEGYINTFKAFDSDLKSLSLEIDPNSEQQDSKVRDDDLLMKSHTVNRSLIKKNIMNKQFDEVLKFLEQEYPSIIDSARGAQMVFDIKLAKFIHIVKLLIECKKSRFESDKVGQESEESELYQQAIVYRETLVKEYRSEEKLAQVNQISSLLLVESTQSLLNLPKVCRILDEFDKQLVSLWGEINREILVHGGFKKVSNLENIFENVDKNINTLSLNYNDDKFMLINFEKDHMDL</sequence>
<proteinExistence type="predicted"/>
<evidence type="ECO:0000313" key="3">
    <source>
        <dbReference type="EMBL" id="EGW31086.1"/>
    </source>
</evidence>
<keyword evidence="4" id="KW-1185">Reference proteome</keyword>